<dbReference type="AlphaFoldDB" id="A0A5B9P9H2"/>
<gene>
    <name evidence="1" type="ORF">MFFC18_11110</name>
</gene>
<evidence type="ECO:0000313" key="1">
    <source>
        <dbReference type="EMBL" id="QEG21256.1"/>
    </source>
</evidence>
<accession>A0A5B9P9H2</accession>
<name>A0A5B9P9H2_9BACT</name>
<dbReference type="STRING" id="980251.GCA_001642875_01829"/>
<sequence length="331" mass="37204">MLVESGSLMARRKKTGLAAFIDNLSPMKLLFHPATLFVLFNVGLAATAVWCWGRYQNKIVDPALTQLSAEKIEINTPPAWTKTDIKEAILTSTGQPRSLLEPSLISDAVATCQTIGWIEQVREMKKTREGLKVDLLYRQPIAVVELHSKTVPDWKQEAKLIPVDRTGVIMPQKLALAGTVQPKIFIYHSDETQKHAPQHLRHIYRWTQWPDERVKGAAAISEVLIGDWQMLGLSRIISWRLFANADDRTIPFELWTEEGENAATVIWGNAPGLELENEAPWDQKVAALNNYVQQKGPLNKLSVRIIDLRSGQAVEVGRASGLGHRRELDVR</sequence>
<dbReference type="Proteomes" id="UP000322214">
    <property type="component" value="Chromosome"/>
</dbReference>
<dbReference type="EMBL" id="CP042912">
    <property type="protein sequence ID" value="QEG21256.1"/>
    <property type="molecule type" value="Genomic_DNA"/>
</dbReference>
<protein>
    <recommendedName>
        <fullName evidence="3">Cell division protein FtsQ</fullName>
    </recommendedName>
</protein>
<organism evidence="1 2">
    <name type="scientific">Mariniblastus fucicola</name>
    <dbReference type="NCBI Taxonomy" id="980251"/>
    <lineage>
        <taxon>Bacteria</taxon>
        <taxon>Pseudomonadati</taxon>
        <taxon>Planctomycetota</taxon>
        <taxon>Planctomycetia</taxon>
        <taxon>Pirellulales</taxon>
        <taxon>Pirellulaceae</taxon>
        <taxon>Mariniblastus</taxon>
    </lineage>
</organism>
<dbReference type="KEGG" id="mff:MFFC18_11110"/>
<reference evidence="1 2" key="1">
    <citation type="submission" date="2019-08" db="EMBL/GenBank/DDBJ databases">
        <title>Deep-cultivation of Planctomycetes and their phenomic and genomic characterization uncovers novel biology.</title>
        <authorList>
            <person name="Wiegand S."/>
            <person name="Jogler M."/>
            <person name="Boedeker C."/>
            <person name="Pinto D."/>
            <person name="Vollmers J."/>
            <person name="Rivas-Marin E."/>
            <person name="Kohn T."/>
            <person name="Peeters S.H."/>
            <person name="Heuer A."/>
            <person name="Rast P."/>
            <person name="Oberbeckmann S."/>
            <person name="Bunk B."/>
            <person name="Jeske O."/>
            <person name="Meyerdierks A."/>
            <person name="Storesund J.E."/>
            <person name="Kallscheuer N."/>
            <person name="Luecker S."/>
            <person name="Lage O.M."/>
            <person name="Pohl T."/>
            <person name="Merkel B.J."/>
            <person name="Hornburger P."/>
            <person name="Mueller R.-W."/>
            <person name="Bruemmer F."/>
            <person name="Labrenz M."/>
            <person name="Spormann A.M."/>
            <person name="Op den Camp H."/>
            <person name="Overmann J."/>
            <person name="Amann R."/>
            <person name="Jetten M.S.M."/>
            <person name="Mascher T."/>
            <person name="Medema M.H."/>
            <person name="Devos D.P."/>
            <person name="Kaster A.-K."/>
            <person name="Ovreas L."/>
            <person name="Rohde M."/>
            <person name="Galperin M.Y."/>
            <person name="Jogler C."/>
        </authorList>
    </citation>
    <scope>NUCLEOTIDE SEQUENCE [LARGE SCALE GENOMIC DNA]</scope>
    <source>
        <strain evidence="1 2">FC18</strain>
    </source>
</reference>
<evidence type="ECO:0000313" key="2">
    <source>
        <dbReference type="Proteomes" id="UP000322214"/>
    </source>
</evidence>
<keyword evidence="2" id="KW-1185">Reference proteome</keyword>
<evidence type="ECO:0008006" key="3">
    <source>
        <dbReference type="Google" id="ProtNLM"/>
    </source>
</evidence>
<proteinExistence type="predicted"/>